<evidence type="ECO:0000313" key="3">
    <source>
        <dbReference type="Proteomes" id="UP001341281"/>
    </source>
</evidence>
<dbReference type="PANTHER" id="PTHR45708">
    <property type="entry name" value="ENDOCHITINASE"/>
    <property type="match status" value="1"/>
</dbReference>
<dbReference type="EMBL" id="CP144745">
    <property type="protein sequence ID" value="WVZ49033.1"/>
    <property type="molecule type" value="Genomic_DNA"/>
</dbReference>
<dbReference type="PANTHER" id="PTHR45708:SF4">
    <property type="entry name" value="XYLANASE INHIBITOR PROTEIN 1"/>
    <property type="match status" value="1"/>
</dbReference>
<name>A0AAQ3PK76_PASNO</name>
<feature type="compositionally biased region" description="Low complexity" evidence="1">
    <location>
        <begin position="25"/>
        <end position="35"/>
    </location>
</feature>
<dbReference type="AlphaFoldDB" id="A0AAQ3PK76"/>
<dbReference type="GO" id="GO:0005576">
    <property type="term" value="C:extracellular region"/>
    <property type="evidence" value="ECO:0007669"/>
    <property type="project" value="TreeGrafter"/>
</dbReference>
<feature type="compositionally biased region" description="Pro residues" evidence="1">
    <location>
        <begin position="13"/>
        <end position="24"/>
    </location>
</feature>
<gene>
    <name evidence="2" type="ORF">U9M48_000415</name>
</gene>
<protein>
    <submittedName>
        <fullName evidence="2">Uncharacterized protein</fullName>
    </submittedName>
</protein>
<keyword evidence="3" id="KW-1185">Reference proteome</keyword>
<dbReference type="GO" id="GO:0004568">
    <property type="term" value="F:chitinase activity"/>
    <property type="evidence" value="ECO:0007669"/>
    <property type="project" value="TreeGrafter"/>
</dbReference>
<evidence type="ECO:0000313" key="2">
    <source>
        <dbReference type="EMBL" id="WVZ49033.1"/>
    </source>
</evidence>
<accession>A0AAQ3PK76</accession>
<dbReference type="Proteomes" id="UP001341281">
    <property type="component" value="Chromosome 01"/>
</dbReference>
<dbReference type="Gene3D" id="3.20.20.80">
    <property type="entry name" value="Glycosidases"/>
    <property type="match status" value="1"/>
</dbReference>
<feature type="region of interest" description="Disordered" evidence="1">
    <location>
        <begin position="1"/>
        <end position="35"/>
    </location>
</feature>
<proteinExistence type="predicted"/>
<organism evidence="2 3">
    <name type="scientific">Paspalum notatum var. saurae</name>
    <dbReference type="NCBI Taxonomy" id="547442"/>
    <lineage>
        <taxon>Eukaryota</taxon>
        <taxon>Viridiplantae</taxon>
        <taxon>Streptophyta</taxon>
        <taxon>Embryophyta</taxon>
        <taxon>Tracheophyta</taxon>
        <taxon>Spermatophyta</taxon>
        <taxon>Magnoliopsida</taxon>
        <taxon>Liliopsida</taxon>
        <taxon>Poales</taxon>
        <taxon>Poaceae</taxon>
        <taxon>PACMAD clade</taxon>
        <taxon>Panicoideae</taxon>
        <taxon>Andropogonodae</taxon>
        <taxon>Paspaleae</taxon>
        <taxon>Paspalinae</taxon>
        <taxon>Paspalum</taxon>
    </lineage>
</organism>
<evidence type="ECO:0000256" key="1">
    <source>
        <dbReference type="SAM" id="MobiDB-lite"/>
    </source>
</evidence>
<reference evidence="2 3" key="1">
    <citation type="submission" date="2024-02" db="EMBL/GenBank/DDBJ databases">
        <title>High-quality chromosome-scale genome assembly of Pensacola bahiagrass (Paspalum notatum Flugge var. saurae).</title>
        <authorList>
            <person name="Vega J.M."/>
            <person name="Podio M."/>
            <person name="Orjuela J."/>
            <person name="Siena L.A."/>
            <person name="Pessino S.C."/>
            <person name="Combes M.C."/>
            <person name="Mariac C."/>
            <person name="Albertini E."/>
            <person name="Pupilli F."/>
            <person name="Ortiz J.P.A."/>
            <person name="Leblanc O."/>
        </authorList>
    </citation>
    <scope>NUCLEOTIDE SEQUENCE [LARGE SCALE GENOMIC DNA]</scope>
    <source>
        <strain evidence="2">R1</strain>
        <tissue evidence="2">Leaf</tissue>
    </source>
</reference>
<sequence>MPTTLGWQRSSPPSSPPLPSPWPTSGPASSPCSGAGTRARAPCDTGLYNTVIISFFSVFGQHGRYWLDLSGHPLAGVGADIKHCQQSKGGIPVFLSIGGGGRSNNYSISSSASAEAVAIHLCNTFLGGGGSSSNYYAELARRLDHFNSMYYHATKKHAALDTGLFERIHVRFYGDGGGEDDRCSYRKGGTAGVVEQWEKCVGAAQETNTLTTHLNTTHQL</sequence>
<dbReference type="InterPro" id="IPR050542">
    <property type="entry name" value="Glycosyl_Hydrlase18_Chitinase"/>
</dbReference>
<dbReference type="SUPFAM" id="SSF51445">
    <property type="entry name" value="(Trans)glycosidases"/>
    <property type="match status" value="1"/>
</dbReference>
<dbReference type="InterPro" id="IPR017853">
    <property type="entry name" value="GH"/>
</dbReference>